<evidence type="ECO:0000313" key="3">
    <source>
        <dbReference type="Proteomes" id="UP000218811"/>
    </source>
</evidence>
<name>A0A2H3JF44_WOLCO</name>
<evidence type="ECO:0000256" key="1">
    <source>
        <dbReference type="SAM" id="MobiDB-lite"/>
    </source>
</evidence>
<reference evidence="2 3" key="1">
    <citation type="journal article" date="2012" name="Science">
        <title>The Paleozoic origin of enzymatic lignin decomposition reconstructed from 31 fungal genomes.</title>
        <authorList>
            <person name="Floudas D."/>
            <person name="Binder M."/>
            <person name="Riley R."/>
            <person name="Barry K."/>
            <person name="Blanchette R.A."/>
            <person name="Henrissat B."/>
            <person name="Martinez A.T."/>
            <person name="Otillar R."/>
            <person name="Spatafora J.W."/>
            <person name="Yadav J.S."/>
            <person name="Aerts A."/>
            <person name="Benoit I."/>
            <person name="Boyd A."/>
            <person name="Carlson A."/>
            <person name="Copeland A."/>
            <person name="Coutinho P.M."/>
            <person name="de Vries R.P."/>
            <person name="Ferreira P."/>
            <person name="Findley K."/>
            <person name="Foster B."/>
            <person name="Gaskell J."/>
            <person name="Glotzer D."/>
            <person name="Gorecki P."/>
            <person name="Heitman J."/>
            <person name="Hesse C."/>
            <person name="Hori C."/>
            <person name="Igarashi K."/>
            <person name="Jurgens J.A."/>
            <person name="Kallen N."/>
            <person name="Kersten P."/>
            <person name="Kohler A."/>
            <person name="Kuees U."/>
            <person name="Kumar T.K.A."/>
            <person name="Kuo A."/>
            <person name="LaButti K."/>
            <person name="Larrondo L.F."/>
            <person name="Lindquist E."/>
            <person name="Ling A."/>
            <person name="Lombard V."/>
            <person name="Lucas S."/>
            <person name="Lundell T."/>
            <person name="Martin R."/>
            <person name="McLaughlin D.J."/>
            <person name="Morgenstern I."/>
            <person name="Morin E."/>
            <person name="Murat C."/>
            <person name="Nagy L.G."/>
            <person name="Nolan M."/>
            <person name="Ohm R.A."/>
            <person name="Patyshakuliyeva A."/>
            <person name="Rokas A."/>
            <person name="Ruiz-Duenas F.J."/>
            <person name="Sabat G."/>
            <person name="Salamov A."/>
            <person name="Samejima M."/>
            <person name="Schmutz J."/>
            <person name="Slot J.C."/>
            <person name="St John F."/>
            <person name="Stenlid J."/>
            <person name="Sun H."/>
            <person name="Sun S."/>
            <person name="Syed K."/>
            <person name="Tsang A."/>
            <person name="Wiebenga A."/>
            <person name="Young D."/>
            <person name="Pisabarro A."/>
            <person name="Eastwood D.C."/>
            <person name="Martin F."/>
            <person name="Cullen D."/>
            <person name="Grigoriev I.V."/>
            <person name="Hibbett D.S."/>
        </authorList>
    </citation>
    <scope>NUCLEOTIDE SEQUENCE [LARGE SCALE GENOMIC DNA]</scope>
    <source>
        <strain evidence="2 3">MD-104</strain>
    </source>
</reference>
<protein>
    <submittedName>
        <fullName evidence="2">Uncharacterized protein</fullName>
    </submittedName>
</protein>
<accession>A0A2H3JF44</accession>
<feature type="compositionally biased region" description="Polar residues" evidence="1">
    <location>
        <begin position="195"/>
        <end position="207"/>
    </location>
</feature>
<dbReference type="EMBL" id="KB467920">
    <property type="protein sequence ID" value="PCH37349.1"/>
    <property type="molecule type" value="Genomic_DNA"/>
</dbReference>
<proteinExistence type="predicted"/>
<sequence>MRLMRSEMCCTAKPRETDASAVVVDYQQVLQQLSKGFVIVSRSYQHPDTGGYAAVCGAVASYREALGPRAEANWCRVVVVSLEDQPLVSTNLGVWLSCLIPTARTARMARKVFKASGSQSQIGDSSEEETERPHSPQPAARDFGMLVTQLVKEKKSQGSFAGLRGKAHTESMATFRASAGDSAIGKGNKTKKATKQSSVNDPPSSAASGKKTPTGWFRIQAVRVWTCGLSNDADDTRLLDAKIPSPHVWVERRQYGLVASAENGLMIKRGWGPARMNHFFRTQLPLLFEFLARDHPWITTIDADDDVGILKLELPYIALARVHRHFEVLKVSHPTASDYHGIMARPTASWAESYIYIATRATIESETYLKPPPESPTAVGLGKGKQVSHSYQISLVSEDDEIDKFIENGLHSRSPSPVRHSKRIRKVIMDEAEPDGGDDASATEVATAAIEAAADTTELAAVDADVPAQANVQADLPEQPIVETETANIPLAVIDLTTEEPQVPAGLQGPATPRSDDGNAITRYVNPGSAAVRLVGRHPVQKIVAIRDRTW</sequence>
<gene>
    <name evidence="2" type="ORF">WOLCODRAFT_146602</name>
</gene>
<evidence type="ECO:0000313" key="2">
    <source>
        <dbReference type="EMBL" id="PCH37349.1"/>
    </source>
</evidence>
<feature type="region of interest" description="Disordered" evidence="1">
    <location>
        <begin position="178"/>
        <end position="212"/>
    </location>
</feature>
<organism evidence="2 3">
    <name type="scientific">Wolfiporia cocos (strain MD-104)</name>
    <name type="common">Brown rot fungus</name>
    <dbReference type="NCBI Taxonomy" id="742152"/>
    <lineage>
        <taxon>Eukaryota</taxon>
        <taxon>Fungi</taxon>
        <taxon>Dikarya</taxon>
        <taxon>Basidiomycota</taxon>
        <taxon>Agaricomycotina</taxon>
        <taxon>Agaricomycetes</taxon>
        <taxon>Polyporales</taxon>
        <taxon>Phaeolaceae</taxon>
        <taxon>Wolfiporia</taxon>
    </lineage>
</organism>
<feature type="region of interest" description="Disordered" evidence="1">
    <location>
        <begin position="115"/>
        <end position="141"/>
    </location>
</feature>
<keyword evidence="3" id="KW-1185">Reference proteome</keyword>
<dbReference type="Proteomes" id="UP000218811">
    <property type="component" value="Unassembled WGS sequence"/>
</dbReference>
<dbReference type="AlphaFoldDB" id="A0A2H3JF44"/>